<protein>
    <recommendedName>
        <fullName evidence="2">DUF306 domain-containing protein</fullName>
    </recommendedName>
</protein>
<evidence type="ECO:0000259" key="2">
    <source>
        <dbReference type="Pfam" id="PF03724"/>
    </source>
</evidence>
<keyword evidence="1" id="KW-0732">Signal</keyword>
<organism evidence="3 4">
    <name type="scientific">Flavihumibacter petaseus NBRC 106054</name>
    <dbReference type="NCBI Taxonomy" id="1220578"/>
    <lineage>
        <taxon>Bacteria</taxon>
        <taxon>Pseudomonadati</taxon>
        <taxon>Bacteroidota</taxon>
        <taxon>Chitinophagia</taxon>
        <taxon>Chitinophagales</taxon>
        <taxon>Chitinophagaceae</taxon>
        <taxon>Flavihumibacter</taxon>
    </lineage>
</organism>
<dbReference type="InterPro" id="IPR005184">
    <property type="entry name" value="DUF306_Meta_HslJ"/>
</dbReference>
<keyword evidence="4" id="KW-1185">Reference proteome</keyword>
<feature type="chain" id="PRO_5002429622" description="DUF306 domain-containing protein" evidence="1">
    <location>
        <begin position="19"/>
        <end position="155"/>
    </location>
</feature>
<sequence>MKQHLLYLLLLPLAVAIAAGTQRPGVEPTIIFRQKDTTKILVTGTYWRLTELMGRSVGAAAANRKEVFIRFRPDGRMEGFAGCNDIGGNYELKGKDSIIITNVVGTLMACPQTETENSLVDILKTCDSYLLKDNQLVLNRARMASLARFEARKLP</sequence>
<comment type="caution">
    <text evidence="3">The sequence shown here is derived from an EMBL/GenBank/DDBJ whole genome shotgun (WGS) entry which is preliminary data.</text>
</comment>
<accession>A0A0E9MY24</accession>
<dbReference type="InterPro" id="IPR038670">
    <property type="entry name" value="HslJ-like_sf"/>
</dbReference>
<name>A0A0E9MY24_9BACT</name>
<dbReference type="AlphaFoldDB" id="A0A0E9MY24"/>
<dbReference type="RefSeq" id="WP_052955584.1">
    <property type="nucleotide sequence ID" value="NZ_BBWV01000001.1"/>
</dbReference>
<dbReference type="OrthoDB" id="5348860at2"/>
<proteinExistence type="predicted"/>
<reference evidence="3 4" key="1">
    <citation type="submission" date="2015-04" db="EMBL/GenBank/DDBJ databases">
        <title>Whole genome shotgun sequence of Flavihumibacter petaseus NBRC 106054.</title>
        <authorList>
            <person name="Miyazawa S."/>
            <person name="Hosoyama A."/>
            <person name="Hashimoto M."/>
            <person name="Noguchi M."/>
            <person name="Tsuchikane K."/>
            <person name="Ohji S."/>
            <person name="Yamazoe A."/>
            <person name="Ichikawa N."/>
            <person name="Kimura A."/>
            <person name="Fujita N."/>
        </authorList>
    </citation>
    <scope>NUCLEOTIDE SEQUENCE [LARGE SCALE GENOMIC DNA]</scope>
    <source>
        <strain evidence="3 4">NBRC 106054</strain>
    </source>
</reference>
<dbReference type="InterPro" id="IPR053147">
    <property type="entry name" value="Hsp_HslJ-like"/>
</dbReference>
<gene>
    <name evidence="3" type="ORF">FPE01S_01_14930</name>
</gene>
<dbReference type="Proteomes" id="UP000033121">
    <property type="component" value="Unassembled WGS sequence"/>
</dbReference>
<dbReference type="Pfam" id="PF03724">
    <property type="entry name" value="META"/>
    <property type="match status" value="1"/>
</dbReference>
<feature type="signal peptide" evidence="1">
    <location>
        <begin position="1"/>
        <end position="18"/>
    </location>
</feature>
<feature type="domain" description="DUF306" evidence="2">
    <location>
        <begin position="42"/>
        <end position="150"/>
    </location>
</feature>
<evidence type="ECO:0000256" key="1">
    <source>
        <dbReference type="SAM" id="SignalP"/>
    </source>
</evidence>
<evidence type="ECO:0000313" key="3">
    <source>
        <dbReference type="EMBL" id="GAO42479.1"/>
    </source>
</evidence>
<dbReference type="EMBL" id="BBWV01000001">
    <property type="protein sequence ID" value="GAO42479.1"/>
    <property type="molecule type" value="Genomic_DNA"/>
</dbReference>
<dbReference type="STRING" id="1220578.FPE01S_01_14930"/>
<dbReference type="PANTHER" id="PTHR35535:SF2">
    <property type="entry name" value="DUF306 DOMAIN-CONTAINING PROTEIN"/>
    <property type="match status" value="1"/>
</dbReference>
<dbReference type="PANTHER" id="PTHR35535">
    <property type="entry name" value="HEAT SHOCK PROTEIN HSLJ"/>
    <property type="match status" value="1"/>
</dbReference>
<dbReference type="Gene3D" id="2.40.128.270">
    <property type="match status" value="1"/>
</dbReference>
<evidence type="ECO:0000313" key="4">
    <source>
        <dbReference type="Proteomes" id="UP000033121"/>
    </source>
</evidence>